<dbReference type="GO" id="GO:0005507">
    <property type="term" value="F:copper ion binding"/>
    <property type="evidence" value="ECO:0007669"/>
    <property type="project" value="TreeGrafter"/>
</dbReference>
<evidence type="ECO:0000256" key="3">
    <source>
        <dbReference type="ARBA" id="ARBA00022679"/>
    </source>
</evidence>
<dbReference type="InterPro" id="IPR011324">
    <property type="entry name" value="Cytotoxic_necrot_fac-like_cat"/>
</dbReference>
<keyword evidence="3" id="KW-0808">Transferase</keyword>
<comment type="catalytic activity">
    <reaction evidence="7">
        <text>adenosine + H2O + H(+) = inosine + NH4(+)</text>
        <dbReference type="Rhea" id="RHEA:24408"/>
        <dbReference type="ChEBI" id="CHEBI:15377"/>
        <dbReference type="ChEBI" id="CHEBI:15378"/>
        <dbReference type="ChEBI" id="CHEBI:16335"/>
        <dbReference type="ChEBI" id="CHEBI:17596"/>
        <dbReference type="ChEBI" id="CHEBI:28938"/>
        <dbReference type="EC" id="3.5.4.4"/>
    </reaction>
    <physiologicalReaction direction="left-to-right" evidence="7">
        <dbReference type="Rhea" id="RHEA:24409"/>
    </physiologicalReaction>
</comment>
<evidence type="ECO:0000256" key="2">
    <source>
        <dbReference type="ARBA" id="ARBA00007353"/>
    </source>
</evidence>
<proteinExistence type="inferred from homology"/>
<organism evidence="11 12">
    <name type="scientific">Bartonella birtlesii LL-WM9</name>
    <dbReference type="NCBI Taxonomy" id="1094552"/>
    <lineage>
        <taxon>Bacteria</taxon>
        <taxon>Pseudomonadati</taxon>
        <taxon>Pseudomonadota</taxon>
        <taxon>Alphaproteobacteria</taxon>
        <taxon>Hyphomicrobiales</taxon>
        <taxon>Bartonellaceae</taxon>
        <taxon>Bartonella</taxon>
    </lineage>
</organism>
<evidence type="ECO:0000256" key="7">
    <source>
        <dbReference type="ARBA" id="ARBA00047989"/>
    </source>
</evidence>
<dbReference type="Proteomes" id="UP000008748">
    <property type="component" value="Unassembled WGS sequence"/>
</dbReference>
<keyword evidence="6" id="KW-0862">Zinc</keyword>
<name>J0PR21_9HYPH</name>
<dbReference type="GO" id="GO:0017061">
    <property type="term" value="F:S-methyl-5-thioadenosine phosphorylase activity"/>
    <property type="evidence" value="ECO:0007669"/>
    <property type="project" value="UniProtKB-EC"/>
</dbReference>
<dbReference type="GO" id="GO:0016787">
    <property type="term" value="F:hydrolase activity"/>
    <property type="evidence" value="ECO:0007669"/>
    <property type="project" value="UniProtKB-KW"/>
</dbReference>
<keyword evidence="5" id="KW-0378">Hydrolase</keyword>
<keyword evidence="4" id="KW-0479">Metal-binding</keyword>
<protein>
    <recommendedName>
        <fullName evidence="10">Purine nucleoside phosphorylase</fullName>
    </recommendedName>
</protein>
<comment type="similarity">
    <text evidence="2 10">Belongs to the purine nucleoside phosphorylase YfiH/LACC1 family.</text>
</comment>
<dbReference type="EMBL" id="AIMC01000032">
    <property type="protein sequence ID" value="EJF74896.1"/>
    <property type="molecule type" value="Genomic_DNA"/>
</dbReference>
<gene>
    <name evidence="11" type="ORF">ME7_01267</name>
</gene>
<dbReference type="HOGENOM" id="CLU_065784_2_0_5"/>
<evidence type="ECO:0000256" key="4">
    <source>
        <dbReference type="ARBA" id="ARBA00022723"/>
    </source>
</evidence>
<comment type="catalytic activity">
    <reaction evidence="8">
        <text>adenosine + phosphate = alpha-D-ribose 1-phosphate + adenine</text>
        <dbReference type="Rhea" id="RHEA:27642"/>
        <dbReference type="ChEBI" id="CHEBI:16335"/>
        <dbReference type="ChEBI" id="CHEBI:16708"/>
        <dbReference type="ChEBI" id="CHEBI:43474"/>
        <dbReference type="ChEBI" id="CHEBI:57720"/>
        <dbReference type="EC" id="2.4.2.1"/>
    </reaction>
    <physiologicalReaction direction="left-to-right" evidence="8">
        <dbReference type="Rhea" id="RHEA:27643"/>
    </physiologicalReaction>
</comment>
<dbReference type="AlphaFoldDB" id="J0PR21"/>
<dbReference type="PATRIC" id="fig|1094552.3.peg.1418"/>
<keyword evidence="12" id="KW-1185">Reference proteome</keyword>
<dbReference type="SUPFAM" id="SSF64438">
    <property type="entry name" value="CNF1/YfiH-like putative cysteine hydrolases"/>
    <property type="match status" value="1"/>
</dbReference>
<dbReference type="InterPro" id="IPR038371">
    <property type="entry name" value="Cu_polyphenol_OxRdtase_sf"/>
</dbReference>
<evidence type="ECO:0000256" key="8">
    <source>
        <dbReference type="ARBA" id="ARBA00048968"/>
    </source>
</evidence>
<dbReference type="Pfam" id="PF02578">
    <property type="entry name" value="Cu-oxidase_4"/>
    <property type="match status" value="1"/>
</dbReference>
<comment type="catalytic activity">
    <reaction evidence="1">
        <text>inosine + phosphate = alpha-D-ribose 1-phosphate + hypoxanthine</text>
        <dbReference type="Rhea" id="RHEA:27646"/>
        <dbReference type="ChEBI" id="CHEBI:17368"/>
        <dbReference type="ChEBI" id="CHEBI:17596"/>
        <dbReference type="ChEBI" id="CHEBI:43474"/>
        <dbReference type="ChEBI" id="CHEBI:57720"/>
        <dbReference type="EC" id="2.4.2.1"/>
    </reaction>
    <physiologicalReaction direction="left-to-right" evidence="1">
        <dbReference type="Rhea" id="RHEA:27647"/>
    </physiologicalReaction>
</comment>
<dbReference type="RefSeq" id="WP_006590184.1">
    <property type="nucleotide sequence ID" value="NZ_JH725078.1"/>
</dbReference>
<evidence type="ECO:0000313" key="11">
    <source>
        <dbReference type="EMBL" id="EJF74896.1"/>
    </source>
</evidence>
<reference evidence="11 12" key="1">
    <citation type="submission" date="2012-03" db="EMBL/GenBank/DDBJ databases">
        <title>The Genome Sequence of Bartonella birtlesii LL-WM9.</title>
        <authorList>
            <consortium name="The Broad Institute Genome Sequencing Platform"/>
            <consortium name="The Broad Institute Genome Sequencing Center for Infectious Disease"/>
            <person name="Feldgarden M."/>
            <person name="Kirby J."/>
            <person name="Kosoy M."/>
            <person name="Birtles R."/>
            <person name="Probert W.S."/>
            <person name="Chiaraviglio L."/>
            <person name="Young S.K."/>
            <person name="Zeng Q."/>
            <person name="Gargeya S."/>
            <person name="Fitzgerald M."/>
            <person name="Haas B."/>
            <person name="Abouelleil A."/>
            <person name="Alvarado L."/>
            <person name="Arachchi H.M."/>
            <person name="Berlin A."/>
            <person name="Chapman S.B."/>
            <person name="Gearin G."/>
            <person name="Goldberg J."/>
            <person name="Griggs A."/>
            <person name="Gujja S."/>
            <person name="Hansen M."/>
            <person name="Heiman D."/>
            <person name="Howarth C."/>
            <person name="Larimer J."/>
            <person name="Lui A."/>
            <person name="MacDonald P.J.P."/>
            <person name="McCowen C."/>
            <person name="Montmayeur A."/>
            <person name="Murphy C."/>
            <person name="Neiman D."/>
            <person name="Pearson M."/>
            <person name="Priest M."/>
            <person name="Roberts A."/>
            <person name="Saif S."/>
            <person name="Shea T."/>
            <person name="Sisk P."/>
            <person name="Stolte C."/>
            <person name="Sykes S."/>
            <person name="Wortman J."/>
            <person name="Nusbaum C."/>
            <person name="Birren B."/>
        </authorList>
    </citation>
    <scope>NUCLEOTIDE SEQUENCE [LARGE SCALE GENOMIC DNA]</scope>
    <source>
        <strain evidence="11 12">LL-WM9</strain>
    </source>
</reference>
<dbReference type="PANTHER" id="PTHR30616">
    <property type="entry name" value="UNCHARACTERIZED PROTEIN YFIH"/>
    <property type="match status" value="1"/>
</dbReference>
<evidence type="ECO:0000256" key="1">
    <source>
        <dbReference type="ARBA" id="ARBA00000553"/>
    </source>
</evidence>
<evidence type="ECO:0000256" key="5">
    <source>
        <dbReference type="ARBA" id="ARBA00022801"/>
    </source>
</evidence>
<dbReference type="InterPro" id="IPR003730">
    <property type="entry name" value="Cu_polyphenol_OxRdtase"/>
</dbReference>
<accession>J0PR21</accession>
<evidence type="ECO:0000313" key="12">
    <source>
        <dbReference type="Proteomes" id="UP000008748"/>
    </source>
</evidence>
<sequence length="261" mass="29273">MNPVSPPILAKSLSALHAHGIKHGFFTRQNGVSKSFYPSLNAEQSLNDKSEYITQNRILIANYFGAEVQNLVTVNQIHSCEVVVVHQAFIDKPPEVDSLVTTMPGLAIGILTADCGPVLFADPQAGVIAAAHAGWRGSLKGIIEKTITVMEEQGAKRQSITAVLGPCIGPCHYEVTDEFYNQFIDYHSKFQKYFLKIDKTNHFHFNLWAFIINKLKESGIHASCLKLCTYKDEQRFFSYRRAIHRNEPSDGRQFSAIMLTR</sequence>
<evidence type="ECO:0000256" key="6">
    <source>
        <dbReference type="ARBA" id="ARBA00022833"/>
    </source>
</evidence>
<dbReference type="Gene3D" id="3.60.140.10">
    <property type="entry name" value="CNF1/YfiH-like putative cysteine hydrolases"/>
    <property type="match status" value="1"/>
</dbReference>
<evidence type="ECO:0000256" key="10">
    <source>
        <dbReference type="RuleBase" id="RU361274"/>
    </source>
</evidence>
<dbReference type="PANTHER" id="PTHR30616:SF2">
    <property type="entry name" value="PURINE NUCLEOSIDE PHOSPHORYLASE LACC1"/>
    <property type="match status" value="1"/>
</dbReference>
<comment type="caution">
    <text evidence="11">The sequence shown here is derived from an EMBL/GenBank/DDBJ whole genome shotgun (WGS) entry which is preliminary data.</text>
</comment>
<evidence type="ECO:0000256" key="9">
    <source>
        <dbReference type="ARBA" id="ARBA00049893"/>
    </source>
</evidence>
<dbReference type="NCBIfam" id="TIGR00726">
    <property type="entry name" value="peptidoglycan editing factor PgeF"/>
    <property type="match status" value="1"/>
</dbReference>
<comment type="catalytic activity">
    <reaction evidence="9">
        <text>S-methyl-5'-thioadenosine + phosphate = 5-(methylsulfanyl)-alpha-D-ribose 1-phosphate + adenine</text>
        <dbReference type="Rhea" id="RHEA:11852"/>
        <dbReference type="ChEBI" id="CHEBI:16708"/>
        <dbReference type="ChEBI" id="CHEBI:17509"/>
        <dbReference type="ChEBI" id="CHEBI:43474"/>
        <dbReference type="ChEBI" id="CHEBI:58533"/>
        <dbReference type="EC" id="2.4.2.28"/>
    </reaction>
    <physiologicalReaction direction="left-to-right" evidence="9">
        <dbReference type="Rhea" id="RHEA:11853"/>
    </physiologicalReaction>
</comment>
<dbReference type="CDD" id="cd16833">
    <property type="entry name" value="YfiH"/>
    <property type="match status" value="1"/>
</dbReference>